<evidence type="ECO:0000313" key="2">
    <source>
        <dbReference type="EMBL" id="KAJ1111968.1"/>
    </source>
</evidence>
<proteinExistence type="predicted"/>
<protein>
    <recommendedName>
        <fullName evidence="4">Secreted protein</fullName>
    </recommendedName>
</protein>
<evidence type="ECO:0000256" key="1">
    <source>
        <dbReference type="SAM" id="SignalP"/>
    </source>
</evidence>
<gene>
    <name evidence="2" type="ORF">NDU88_000240</name>
</gene>
<accession>A0AAV7N7E1</accession>
<feature type="signal peptide" evidence="1">
    <location>
        <begin position="1"/>
        <end position="19"/>
    </location>
</feature>
<dbReference type="Proteomes" id="UP001066276">
    <property type="component" value="Chromosome 8"/>
</dbReference>
<organism evidence="2 3">
    <name type="scientific">Pleurodeles waltl</name>
    <name type="common">Iberian ribbed newt</name>
    <dbReference type="NCBI Taxonomy" id="8319"/>
    <lineage>
        <taxon>Eukaryota</taxon>
        <taxon>Metazoa</taxon>
        <taxon>Chordata</taxon>
        <taxon>Craniata</taxon>
        <taxon>Vertebrata</taxon>
        <taxon>Euteleostomi</taxon>
        <taxon>Amphibia</taxon>
        <taxon>Batrachia</taxon>
        <taxon>Caudata</taxon>
        <taxon>Salamandroidea</taxon>
        <taxon>Salamandridae</taxon>
        <taxon>Pleurodelinae</taxon>
        <taxon>Pleurodeles</taxon>
    </lineage>
</organism>
<reference evidence="2" key="1">
    <citation type="journal article" date="2022" name="bioRxiv">
        <title>Sequencing and chromosome-scale assembly of the giantPleurodeles waltlgenome.</title>
        <authorList>
            <person name="Brown T."/>
            <person name="Elewa A."/>
            <person name="Iarovenko S."/>
            <person name="Subramanian E."/>
            <person name="Araus A.J."/>
            <person name="Petzold A."/>
            <person name="Susuki M."/>
            <person name="Suzuki K.-i.T."/>
            <person name="Hayashi T."/>
            <person name="Toyoda A."/>
            <person name="Oliveira C."/>
            <person name="Osipova E."/>
            <person name="Leigh N.D."/>
            <person name="Simon A."/>
            <person name="Yun M.H."/>
        </authorList>
    </citation>
    <scope>NUCLEOTIDE SEQUENCE</scope>
    <source>
        <strain evidence="2">20211129_DDA</strain>
        <tissue evidence="2">Liver</tissue>
    </source>
</reference>
<dbReference type="AlphaFoldDB" id="A0AAV7N7E1"/>
<sequence length="104" mass="11226">MASPLAGTWACALLTHAMCRCTMSWCDGKSTCRRLGVRLTNTLCEAVQCHVVMDSPPASAWACALLTHAMSGCAMSCCDGQSTCRRLGVRLTNTRYGTLYNVML</sequence>
<evidence type="ECO:0008006" key="4">
    <source>
        <dbReference type="Google" id="ProtNLM"/>
    </source>
</evidence>
<dbReference type="EMBL" id="JANPWB010000012">
    <property type="protein sequence ID" value="KAJ1111968.1"/>
    <property type="molecule type" value="Genomic_DNA"/>
</dbReference>
<comment type="caution">
    <text evidence="2">The sequence shown here is derived from an EMBL/GenBank/DDBJ whole genome shotgun (WGS) entry which is preliminary data.</text>
</comment>
<keyword evidence="3" id="KW-1185">Reference proteome</keyword>
<keyword evidence="1" id="KW-0732">Signal</keyword>
<evidence type="ECO:0000313" key="3">
    <source>
        <dbReference type="Proteomes" id="UP001066276"/>
    </source>
</evidence>
<feature type="chain" id="PRO_5043653138" description="Secreted protein" evidence="1">
    <location>
        <begin position="20"/>
        <end position="104"/>
    </location>
</feature>
<name>A0AAV7N7E1_PLEWA</name>